<accession>A0A8S5MPZ4</accession>
<name>A0A8S5MPZ4_9CAUD</name>
<protein>
    <submittedName>
        <fullName evidence="1">Flagellar and swarming motility protein</fullName>
    </submittedName>
</protein>
<evidence type="ECO:0000313" key="1">
    <source>
        <dbReference type="EMBL" id="DAD84429.1"/>
    </source>
</evidence>
<keyword evidence="1" id="KW-0969">Cilium</keyword>
<reference evidence="1" key="1">
    <citation type="journal article" date="2021" name="Proc. Natl. Acad. Sci. U.S.A.">
        <title>A Catalog of Tens of Thousands of Viruses from Human Metagenomes Reveals Hidden Associations with Chronic Diseases.</title>
        <authorList>
            <person name="Tisza M.J."/>
            <person name="Buck C.B."/>
        </authorList>
    </citation>
    <scope>NUCLEOTIDE SEQUENCE</scope>
    <source>
        <strain evidence="1">CtUS21</strain>
    </source>
</reference>
<keyword evidence="1" id="KW-0966">Cell projection</keyword>
<proteinExistence type="predicted"/>
<sequence length="67" mass="7300">MTKLIAFTAIEGKTVLINPAHIIKVHPNGNSGSMIVLSNYEPNNSQVVHVVQPIDKVEQMVNGANYD</sequence>
<keyword evidence="1" id="KW-0282">Flagellum</keyword>
<organism evidence="1">
    <name type="scientific">Podoviridae sp. ctUS21</name>
    <dbReference type="NCBI Taxonomy" id="2826557"/>
    <lineage>
        <taxon>Viruses</taxon>
        <taxon>Duplodnaviria</taxon>
        <taxon>Heunggongvirae</taxon>
        <taxon>Uroviricota</taxon>
        <taxon>Caudoviricetes</taxon>
    </lineage>
</organism>
<dbReference type="EMBL" id="BK014959">
    <property type="protein sequence ID" value="DAD84429.1"/>
    <property type="molecule type" value="Genomic_DNA"/>
</dbReference>